<dbReference type="Proteomes" id="UP001281447">
    <property type="component" value="Unassembled WGS sequence"/>
</dbReference>
<evidence type="ECO:0000256" key="1">
    <source>
        <dbReference type="SAM" id="SignalP"/>
    </source>
</evidence>
<protein>
    <submittedName>
        <fullName evidence="2">Uncharacterized protein</fullName>
    </submittedName>
</protein>
<dbReference type="EMBL" id="JAWDIP010000003">
    <property type="protein sequence ID" value="MDY0394167.1"/>
    <property type="molecule type" value="Genomic_DNA"/>
</dbReference>
<proteinExistence type="predicted"/>
<feature type="chain" id="PRO_5045451261" evidence="1">
    <location>
        <begin position="23"/>
        <end position="79"/>
    </location>
</feature>
<sequence length="79" mass="8965">MYKRIGILLAIFLLAFSNIAFASAAQLPKANVHKAKTQHTQKLKESKDPDKQVRVIVEMKGEAPIEKATKKRCYVQEPR</sequence>
<keyword evidence="1" id="KW-0732">Signal</keyword>
<accession>A0ABU5C4B6</accession>
<evidence type="ECO:0000313" key="3">
    <source>
        <dbReference type="Proteomes" id="UP001281447"/>
    </source>
</evidence>
<feature type="signal peptide" evidence="1">
    <location>
        <begin position="1"/>
        <end position="22"/>
    </location>
</feature>
<comment type="caution">
    <text evidence="2">The sequence shown here is derived from an EMBL/GenBank/DDBJ whole genome shotgun (WGS) entry which is preliminary data.</text>
</comment>
<keyword evidence="3" id="KW-1185">Reference proteome</keyword>
<gene>
    <name evidence="2" type="ORF">RWE15_06305</name>
</gene>
<reference evidence="2 3" key="1">
    <citation type="submission" date="2023-10" db="EMBL/GenBank/DDBJ databases">
        <title>Virgibacillus halophilus 5B73C genome.</title>
        <authorList>
            <person name="Miliotis G."/>
            <person name="Sengupta P."/>
            <person name="Hameed A."/>
            <person name="Chuvochina M."/>
            <person name="Mcdonagh F."/>
            <person name="Simpson A.C."/>
            <person name="Singh N.K."/>
            <person name="Rekha P.D."/>
            <person name="Raman K."/>
            <person name="Hugenholtz P."/>
            <person name="Venkateswaran K."/>
        </authorList>
    </citation>
    <scope>NUCLEOTIDE SEQUENCE [LARGE SCALE GENOMIC DNA]</scope>
    <source>
        <strain evidence="2 3">5B73C</strain>
    </source>
</reference>
<evidence type="ECO:0000313" key="2">
    <source>
        <dbReference type="EMBL" id="MDY0394167.1"/>
    </source>
</evidence>
<name>A0ABU5C4B6_9BACI</name>
<organism evidence="2 3">
    <name type="scientific">Tigheibacillus halophilus</name>
    <dbReference type="NCBI Taxonomy" id="361280"/>
    <lineage>
        <taxon>Bacteria</taxon>
        <taxon>Bacillati</taxon>
        <taxon>Bacillota</taxon>
        <taxon>Bacilli</taxon>
        <taxon>Bacillales</taxon>
        <taxon>Bacillaceae</taxon>
        <taxon>Tigheibacillus</taxon>
    </lineage>
</organism>